<dbReference type="PANTHER" id="PTHR43420:SF44">
    <property type="entry name" value="ACETYLTRANSFERASE YPEA"/>
    <property type="match status" value="1"/>
</dbReference>
<dbReference type="Pfam" id="PF00583">
    <property type="entry name" value="Acetyltransf_1"/>
    <property type="match status" value="1"/>
</dbReference>
<dbReference type="EMBL" id="RCVZ01000006">
    <property type="protein sequence ID" value="RLQ95440.1"/>
    <property type="molecule type" value="Genomic_DNA"/>
</dbReference>
<dbReference type="OrthoDB" id="4228396at2"/>
<gene>
    <name evidence="4" type="ORF">D9X91_10415</name>
</gene>
<evidence type="ECO:0000313" key="5">
    <source>
        <dbReference type="Proteomes" id="UP000276770"/>
    </source>
</evidence>
<dbReference type="CDD" id="cd04301">
    <property type="entry name" value="NAT_SF"/>
    <property type="match status" value="1"/>
</dbReference>
<evidence type="ECO:0000259" key="3">
    <source>
        <dbReference type="PROSITE" id="PS51186"/>
    </source>
</evidence>
<dbReference type="PROSITE" id="PS51186">
    <property type="entry name" value="GNAT"/>
    <property type="match status" value="1"/>
</dbReference>
<dbReference type="AlphaFoldDB" id="A0A3L7JY36"/>
<evidence type="ECO:0000256" key="2">
    <source>
        <dbReference type="ARBA" id="ARBA00023315"/>
    </source>
</evidence>
<reference evidence="4 5" key="1">
    <citation type="submission" date="2018-10" db="EMBL/GenBank/DDBJ databases">
        <title>Falsibacillus sp. genome draft.</title>
        <authorList>
            <person name="Shi S."/>
        </authorList>
    </citation>
    <scope>NUCLEOTIDE SEQUENCE [LARGE SCALE GENOMIC DNA]</scope>
    <source>
        <strain evidence="4 5">GY 10110</strain>
    </source>
</reference>
<comment type="caution">
    <text evidence="4">The sequence shown here is derived from an EMBL/GenBank/DDBJ whole genome shotgun (WGS) entry which is preliminary data.</text>
</comment>
<dbReference type="PANTHER" id="PTHR43420">
    <property type="entry name" value="ACETYLTRANSFERASE"/>
    <property type="match status" value="1"/>
</dbReference>
<feature type="domain" description="N-acetyltransferase" evidence="3">
    <location>
        <begin position="2"/>
        <end position="153"/>
    </location>
</feature>
<protein>
    <submittedName>
        <fullName evidence="4">GNAT family N-acetyltransferase</fullName>
    </submittedName>
</protein>
<accession>A0A3L7JY36</accession>
<dbReference type="SUPFAM" id="SSF55729">
    <property type="entry name" value="Acyl-CoA N-acyltransferases (Nat)"/>
    <property type="match status" value="1"/>
</dbReference>
<dbReference type="Proteomes" id="UP000276770">
    <property type="component" value="Unassembled WGS sequence"/>
</dbReference>
<keyword evidence="1 4" id="KW-0808">Transferase</keyword>
<evidence type="ECO:0000313" key="4">
    <source>
        <dbReference type="EMBL" id="RLQ95440.1"/>
    </source>
</evidence>
<sequence>MALMKRLFQCTLEESVTAWNKGFEGYYFDASTDVDRFTKRMISDGLQPSISIIAFEDGSPVGLVLSGKRKVRGVTMSWNGGTGVATEYRRHGIGKELMAEAMSIYQEENVDVATLEAISQNEKAIKLYEKMGYRIVDGINHYTLKGEWQETDDGKRFFNIKKGSITDIKQFALYQDKGPWQAQWEHIADAEAWISINEEGNVNGYAIYKNHFNEEGTLQAVTLFQANTAADQEGGSLLQALVRKVFQPEVENLKRTAAFIPVSNKNLVALLLENGFETSVEQVYMVKPLTDKGDAFVQEYYAFSKQDAH</sequence>
<evidence type="ECO:0000256" key="1">
    <source>
        <dbReference type="ARBA" id="ARBA00022679"/>
    </source>
</evidence>
<name>A0A3L7JY36_9BACI</name>
<proteinExistence type="predicted"/>
<keyword evidence="5" id="KW-1185">Reference proteome</keyword>
<keyword evidence="2" id="KW-0012">Acyltransferase</keyword>
<dbReference type="Gene3D" id="3.40.630.30">
    <property type="match status" value="1"/>
</dbReference>
<dbReference type="InterPro" id="IPR016181">
    <property type="entry name" value="Acyl_CoA_acyltransferase"/>
</dbReference>
<dbReference type="GO" id="GO:0016747">
    <property type="term" value="F:acyltransferase activity, transferring groups other than amino-acyl groups"/>
    <property type="evidence" value="ECO:0007669"/>
    <property type="project" value="InterPro"/>
</dbReference>
<dbReference type="InterPro" id="IPR050680">
    <property type="entry name" value="YpeA/RimI_acetyltransf"/>
</dbReference>
<dbReference type="InterPro" id="IPR000182">
    <property type="entry name" value="GNAT_dom"/>
</dbReference>
<organism evidence="4 5">
    <name type="scientific">Falsibacillus albus</name>
    <dbReference type="NCBI Taxonomy" id="2478915"/>
    <lineage>
        <taxon>Bacteria</taxon>
        <taxon>Bacillati</taxon>
        <taxon>Bacillota</taxon>
        <taxon>Bacilli</taxon>
        <taxon>Bacillales</taxon>
        <taxon>Bacillaceae</taxon>
        <taxon>Falsibacillus</taxon>
    </lineage>
</organism>